<dbReference type="Proteomes" id="UP000827092">
    <property type="component" value="Unassembled WGS sequence"/>
</dbReference>
<sequence length="80" mass="8968">MQLTTLLIPLQEQVVNSETRQNPVLRFPLPDFIRPFAAAILLFHHETETHFVLGLGLNGFAGLIVSGYQVRGGREELIKV</sequence>
<reference evidence="1 2" key="1">
    <citation type="journal article" date="2022" name="Nat. Ecol. Evol.">
        <title>A masculinizing supergene underlies an exaggerated male reproductive morph in a spider.</title>
        <authorList>
            <person name="Hendrickx F."/>
            <person name="De Corte Z."/>
            <person name="Sonet G."/>
            <person name="Van Belleghem S.M."/>
            <person name="Kostlbacher S."/>
            <person name="Vangestel C."/>
        </authorList>
    </citation>
    <scope>NUCLEOTIDE SEQUENCE [LARGE SCALE GENOMIC DNA]</scope>
    <source>
        <strain evidence="1">W744_W776</strain>
    </source>
</reference>
<evidence type="ECO:0000313" key="1">
    <source>
        <dbReference type="EMBL" id="KAG8187990.1"/>
    </source>
</evidence>
<dbReference type="AlphaFoldDB" id="A0AAV6UUL7"/>
<comment type="caution">
    <text evidence="1">The sequence shown here is derived from an EMBL/GenBank/DDBJ whole genome shotgun (WGS) entry which is preliminary data.</text>
</comment>
<organism evidence="1 2">
    <name type="scientific">Oedothorax gibbosus</name>
    <dbReference type="NCBI Taxonomy" id="931172"/>
    <lineage>
        <taxon>Eukaryota</taxon>
        <taxon>Metazoa</taxon>
        <taxon>Ecdysozoa</taxon>
        <taxon>Arthropoda</taxon>
        <taxon>Chelicerata</taxon>
        <taxon>Arachnida</taxon>
        <taxon>Araneae</taxon>
        <taxon>Araneomorphae</taxon>
        <taxon>Entelegynae</taxon>
        <taxon>Araneoidea</taxon>
        <taxon>Linyphiidae</taxon>
        <taxon>Erigoninae</taxon>
        <taxon>Oedothorax</taxon>
    </lineage>
</organism>
<accession>A0AAV6UUL7</accession>
<name>A0AAV6UUL7_9ARAC</name>
<keyword evidence="2" id="KW-1185">Reference proteome</keyword>
<proteinExistence type="predicted"/>
<dbReference type="EMBL" id="JAFNEN010000251">
    <property type="protein sequence ID" value="KAG8187990.1"/>
    <property type="molecule type" value="Genomic_DNA"/>
</dbReference>
<evidence type="ECO:0000313" key="2">
    <source>
        <dbReference type="Proteomes" id="UP000827092"/>
    </source>
</evidence>
<protein>
    <submittedName>
        <fullName evidence="1">Uncharacterized protein</fullName>
    </submittedName>
</protein>
<gene>
    <name evidence="1" type="ORF">JTE90_009869</name>
</gene>